<dbReference type="PANTHER" id="PTHR36688:SF1">
    <property type="entry name" value="ENDONUCLEASE_EXONUCLEASE_PHOSPHATASE DOMAIN-CONTAINING PROTEIN"/>
    <property type="match status" value="1"/>
</dbReference>
<accession>A0AAW1JXB5</accession>
<keyword evidence="3" id="KW-1185">Reference proteome</keyword>
<reference evidence="2 3" key="1">
    <citation type="journal article" date="2024" name="BMC Genomics">
        <title>De novo assembly and annotation of Popillia japonica's genome with initial clues to its potential as an invasive pest.</title>
        <authorList>
            <person name="Cucini C."/>
            <person name="Boschi S."/>
            <person name="Funari R."/>
            <person name="Cardaioli E."/>
            <person name="Iannotti N."/>
            <person name="Marturano G."/>
            <person name="Paoli F."/>
            <person name="Bruttini M."/>
            <person name="Carapelli A."/>
            <person name="Frati F."/>
            <person name="Nardi F."/>
        </authorList>
    </citation>
    <scope>NUCLEOTIDE SEQUENCE [LARGE SCALE GENOMIC DNA]</scope>
    <source>
        <strain evidence="2">DMR45628</strain>
    </source>
</reference>
<dbReference type="InterPro" id="IPR052560">
    <property type="entry name" value="RdDP_mobile_element"/>
</dbReference>
<evidence type="ECO:0000256" key="1">
    <source>
        <dbReference type="SAM" id="MobiDB-lite"/>
    </source>
</evidence>
<evidence type="ECO:0000313" key="3">
    <source>
        <dbReference type="Proteomes" id="UP001458880"/>
    </source>
</evidence>
<evidence type="ECO:0000313" key="2">
    <source>
        <dbReference type="EMBL" id="KAK9709194.1"/>
    </source>
</evidence>
<sequence>MLKVSREKPFPRIYVSDAKELTGPSSLPSFISTFDENYDKLIGAVFSSAKKHIPRGIAKSMFFLNKPFRSLDKARRDKWTNTVESLEFKKSSRKAQSFLRNPRDDNHAVHPTDIRPNKVASHIVSISRGKSIEQFTIKVKKQPRHLELTSPEESTFSYPFPKEEVNTAIEDIMSGKAPGLNGKESLKAPTRVSMKTLNLPLASRLLSYINFQSSPSTEKAPTRVSMKTLNLPLASRLLSYINFQSSPSTEL</sequence>
<feature type="region of interest" description="Disordered" evidence="1">
    <location>
        <begin position="94"/>
        <end position="113"/>
    </location>
</feature>
<dbReference type="AlphaFoldDB" id="A0AAW1JXB5"/>
<organism evidence="2 3">
    <name type="scientific">Popillia japonica</name>
    <name type="common">Japanese beetle</name>
    <dbReference type="NCBI Taxonomy" id="7064"/>
    <lineage>
        <taxon>Eukaryota</taxon>
        <taxon>Metazoa</taxon>
        <taxon>Ecdysozoa</taxon>
        <taxon>Arthropoda</taxon>
        <taxon>Hexapoda</taxon>
        <taxon>Insecta</taxon>
        <taxon>Pterygota</taxon>
        <taxon>Neoptera</taxon>
        <taxon>Endopterygota</taxon>
        <taxon>Coleoptera</taxon>
        <taxon>Polyphaga</taxon>
        <taxon>Scarabaeiformia</taxon>
        <taxon>Scarabaeidae</taxon>
        <taxon>Rutelinae</taxon>
        <taxon>Popillia</taxon>
    </lineage>
</organism>
<dbReference type="PANTHER" id="PTHR36688">
    <property type="entry name" value="ENDO/EXONUCLEASE/PHOSPHATASE DOMAIN-CONTAINING PROTEIN"/>
    <property type="match status" value="1"/>
</dbReference>
<comment type="caution">
    <text evidence="2">The sequence shown here is derived from an EMBL/GenBank/DDBJ whole genome shotgun (WGS) entry which is preliminary data.</text>
</comment>
<proteinExistence type="predicted"/>
<dbReference type="EMBL" id="JASPKY010000315">
    <property type="protein sequence ID" value="KAK9709194.1"/>
    <property type="molecule type" value="Genomic_DNA"/>
</dbReference>
<dbReference type="Proteomes" id="UP001458880">
    <property type="component" value="Unassembled WGS sequence"/>
</dbReference>
<name>A0AAW1JXB5_POPJA</name>
<gene>
    <name evidence="2" type="ORF">QE152_g26766</name>
</gene>
<protein>
    <submittedName>
        <fullName evidence="2">Uncharacterized protein</fullName>
    </submittedName>
</protein>
<feature type="compositionally biased region" description="Basic and acidic residues" evidence="1">
    <location>
        <begin position="101"/>
        <end position="113"/>
    </location>
</feature>